<comment type="caution">
    <text evidence="4">The sequence shown here is derived from an EMBL/GenBank/DDBJ whole genome shotgun (WGS) entry which is preliminary data.</text>
</comment>
<dbReference type="Proteomes" id="UP000813444">
    <property type="component" value="Unassembled WGS sequence"/>
</dbReference>
<gene>
    <name evidence="4" type="ORF">B0I35DRAFT_353732</name>
</gene>
<feature type="transmembrane region" description="Helical" evidence="1">
    <location>
        <begin position="681"/>
        <end position="705"/>
    </location>
</feature>
<feature type="transmembrane region" description="Helical" evidence="1">
    <location>
        <begin position="717"/>
        <end position="741"/>
    </location>
</feature>
<dbReference type="PANTHER" id="PTHR35408">
    <property type="entry name" value="CHROMOSOME 15, WHOLE GENOME SHOTGUN SEQUENCE"/>
    <property type="match status" value="1"/>
</dbReference>
<protein>
    <submittedName>
        <fullName evidence="4">Glycosyltransferase family 2 protein</fullName>
    </submittedName>
</protein>
<dbReference type="InterPro" id="IPR057688">
    <property type="entry name" value="DUF7928"/>
</dbReference>
<name>A0A8K0SWQ2_9HYPO</name>
<evidence type="ECO:0000313" key="4">
    <source>
        <dbReference type="EMBL" id="KAH7318590.1"/>
    </source>
</evidence>
<evidence type="ECO:0000256" key="1">
    <source>
        <dbReference type="SAM" id="Phobius"/>
    </source>
</evidence>
<dbReference type="OrthoDB" id="38531at2759"/>
<dbReference type="EMBL" id="JAGPNK010000007">
    <property type="protein sequence ID" value="KAH7318590.1"/>
    <property type="molecule type" value="Genomic_DNA"/>
</dbReference>
<feature type="domain" description="DUF7928" evidence="3">
    <location>
        <begin position="19"/>
        <end position="168"/>
    </location>
</feature>
<dbReference type="InterPro" id="IPR001173">
    <property type="entry name" value="Glyco_trans_2-like"/>
</dbReference>
<keyword evidence="1" id="KW-0472">Membrane</keyword>
<evidence type="ECO:0000259" key="2">
    <source>
        <dbReference type="Pfam" id="PF13632"/>
    </source>
</evidence>
<feature type="domain" description="Glycosyltransferase 2-like" evidence="2">
    <location>
        <begin position="491"/>
        <end position="704"/>
    </location>
</feature>
<dbReference type="InterPro" id="IPR029044">
    <property type="entry name" value="Nucleotide-diphossugar_trans"/>
</dbReference>
<dbReference type="Pfam" id="PF25550">
    <property type="entry name" value="DUF7928"/>
    <property type="match status" value="1"/>
</dbReference>
<dbReference type="Pfam" id="PF13632">
    <property type="entry name" value="Glyco_trans_2_3"/>
    <property type="match status" value="1"/>
</dbReference>
<sequence length="872" mass="98008">MSRIGDITPAGITYDDEFRYRTMINYLYRKAVASGWISAKATTEDQLGVLLRRHRGHYVTAPEPVHHDLLGAVIRLNAIVCLTMQPDMLEGILRSLAPGQTELRFKDGSQLQIIDSLSIAHPTSVKKFQYACICRQERLVLVWQDDLQKIIPQASSIEEKLFSLVWGGPRLPFSLHSGSAMMTPSHYSMEIPSPYGLASPANEKANPMVFADESVEELDSDLAMDRPESLARPVARASAFFIGMGMCLGICLLCGVYVGRIISECLLDESWTRLALIAPIPLLMVVSLFFFQVIFTNLFQLMGPIGNINANTRFYSSQKPCLKRAQLDGFEPPKVTIQMPVYKEGMDSVIIPTIRSLQAAISYYESHGGSANILVNDDGMRAGIPDEDVKQRRDFYHDNNIGWVARPKHNGPEGYVRKGKFKKASNMNFALNLSQKVEALLQEMVDAKIGPEGHGLIDEAEEEEMYQLALARVLEENPLAEAGGDIRVGEVILIVDSDTRVPVDCLMYGAAEMFLSPEVAIVQHHTGVMQVTHDYFENGITFFTDLVYSSIRFSIGSGEVAPFVGHNAFLRWQAVQDVGVKEEDGFIAYWSENHVSEDFDISLRLQMQGNVIRIATYHNGEFKEGVSLTIYDEIARWQKYAYGVSEMIFHPLHQWVYRGPFTRLFYTYLFSNIMWSSKISIMAYMCSYFALGSALLLTVLNYFLVGWFQDDISGAYLASWNVLLSLIVVFNAFSNVALAFLRYRTGERSLLGSFIENLKWSPMMTCFFGGLAFHITVALLAHLFHIDMQWGATSKEKEDSNFFQEMPRIFSTFKFMYAILLIIVGGMIYLGAFAPADWAITNFSAIVPLAINVGFHALVPLVLNPSLMIFNY</sequence>
<evidence type="ECO:0000313" key="5">
    <source>
        <dbReference type="Proteomes" id="UP000813444"/>
    </source>
</evidence>
<accession>A0A8K0SWQ2</accession>
<organism evidence="4 5">
    <name type="scientific">Stachybotrys elegans</name>
    <dbReference type="NCBI Taxonomy" id="80388"/>
    <lineage>
        <taxon>Eukaryota</taxon>
        <taxon>Fungi</taxon>
        <taxon>Dikarya</taxon>
        <taxon>Ascomycota</taxon>
        <taxon>Pezizomycotina</taxon>
        <taxon>Sordariomycetes</taxon>
        <taxon>Hypocreomycetidae</taxon>
        <taxon>Hypocreales</taxon>
        <taxon>Stachybotryaceae</taxon>
        <taxon>Stachybotrys</taxon>
    </lineage>
</organism>
<proteinExistence type="predicted"/>
<keyword evidence="5" id="KW-1185">Reference proteome</keyword>
<keyword evidence="1" id="KW-0812">Transmembrane</keyword>
<feature type="transmembrane region" description="Helical" evidence="1">
    <location>
        <begin position="843"/>
        <end position="863"/>
    </location>
</feature>
<dbReference type="SUPFAM" id="SSF53448">
    <property type="entry name" value="Nucleotide-diphospho-sugar transferases"/>
    <property type="match status" value="1"/>
</dbReference>
<reference evidence="4" key="1">
    <citation type="journal article" date="2021" name="Nat. Commun.">
        <title>Genetic determinants of endophytism in the Arabidopsis root mycobiome.</title>
        <authorList>
            <person name="Mesny F."/>
            <person name="Miyauchi S."/>
            <person name="Thiergart T."/>
            <person name="Pickel B."/>
            <person name="Atanasova L."/>
            <person name="Karlsson M."/>
            <person name="Huettel B."/>
            <person name="Barry K.W."/>
            <person name="Haridas S."/>
            <person name="Chen C."/>
            <person name="Bauer D."/>
            <person name="Andreopoulos W."/>
            <person name="Pangilinan J."/>
            <person name="LaButti K."/>
            <person name="Riley R."/>
            <person name="Lipzen A."/>
            <person name="Clum A."/>
            <person name="Drula E."/>
            <person name="Henrissat B."/>
            <person name="Kohler A."/>
            <person name="Grigoriev I.V."/>
            <person name="Martin F.M."/>
            <person name="Hacquard S."/>
        </authorList>
    </citation>
    <scope>NUCLEOTIDE SEQUENCE</scope>
    <source>
        <strain evidence="4">MPI-CAGE-CH-0235</strain>
    </source>
</reference>
<dbReference type="PANTHER" id="PTHR35408:SF2">
    <property type="entry name" value="GLYCOSYLTRANSFERASE 2-LIKE DOMAIN-CONTAINING PROTEIN"/>
    <property type="match status" value="1"/>
</dbReference>
<dbReference type="AlphaFoldDB" id="A0A8K0SWQ2"/>
<dbReference type="Gene3D" id="3.90.550.10">
    <property type="entry name" value="Spore Coat Polysaccharide Biosynthesis Protein SpsA, Chain A"/>
    <property type="match status" value="1"/>
</dbReference>
<keyword evidence="1" id="KW-1133">Transmembrane helix</keyword>
<feature type="transmembrane region" description="Helical" evidence="1">
    <location>
        <begin position="815"/>
        <end position="836"/>
    </location>
</feature>
<feature type="transmembrane region" description="Helical" evidence="1">
    <location>
        <begin position="762"/>
        <end position="784"/>
    </location>
</feature>
<feature type="transmembrane region" description="Helical" evidence="1">
    <location>
        <begin position="274"/>
        <end position="295"/>
    </location>
</feature>
<feature type="transmembrane region" description="Helical" evidence="1">
    <location>
        <begin position="239"/>
        <end position="262"/>
    </location>
</feature>
<evidence type="ECO:0000259" key="3">
    <source>
        <dbReference type="Pfam" id="PF25550"/>
    </source>
</evidence>